<feature type="compositionally biased region" description="Low complexity" evidence="1">
    <location>
        <begin position="247"/>
        <end position="267"/>
    </location>
</feature>
<dbReference type="VEuPathDB" id="VectorBase:ACHR005211"/>
<feature type="compositionally biased region" description="Low complexity" evidence="1">
    <location>
        <begin position="282"/>
        <end position="294"/>
    </location>
</feature>
<dbReference type="AlphaFoldDB" id="A0A182K376"/>
<dbReference type="STRING" id="43041.A0A182K376"/>
<protein>
    <submittedName>
        <fullName evidence="2">Uncharacterized protein</fullName>
    </submittedName>
</protein>
<dbReference type="EnsemblMetazoa" id="ACHR005211-RA">
    <property type="protein sequence ID" value="ACHR005211-PA"/>
    <property type="gene ID" value="ACHR005211"/>
</dbReference>
<accession>A0A182K376</accession>
<evidence type="ECO:0000313" key="3">
    <source>
        <dbReference type="Proteomes" id="UP000075881"/>
    </source>
</evidence>
<proteinExistence type="predicted"/>
<evidence type="ECO:0000313" key="2">
    <source>
        <dbReference type="EnsemblMetazoa" id="ACHR005211-PA"/>
    </source>
</evidence>
<dbReference type="Proteomes" id="UP000075881">
    <property type="component" value="Unassembled WGS sequence"/>
</dbReference>
<reference evidence="3" key="1">
    <citation type="submission" date="2013-03" db="EMBL/GenBank/DDBJ databases">
        <title>The Genome Sequence of Anopheles christyi ACHKN1017.</title>
        <authorList>
            <consortium name="The Broad Institute Genomics Platform"/>
            <person name="Neafsey D.E."/>
            <person name="Besansky N."/>
            <person name="Walker B."/>
            <person name="Young S.K."/>
            <person name="Zeng Q."/>
            <person name="Gargeya S."/>
            <person name="Fitzgerald M."/>
            <person name="Haas B."/>
            <person name="Abouelleil A."/>
            <person name="Allen A.W."/>
            <person name="Alvarado L."/>
            <person name="Arachchi H.M."/>
            <person name="Berlin A.M."/>
            <person name="Chapman S.B."/>
            <person name="Gainer-Dewar J."/>
            <person name="Goldberg J."/>
            <person name="Griggs A."/>
            <person name="Gujja S."/>
            <person name="Hansen M."/>
            <person name="Howarth C."/>
            <person name="Imamovic A."/>
            <person name="Ireland A."/>
            <person name="Larimer J."/>
            <person name="McCowan C."/>
            <person name="Murphy C."/>
            <person name="Pearson M."/>
            <person name="Poon T.W."/>
            <person name="Priest M."/>
            <person name="Roberts A."/>
            <person name="Saif S."/>
            <person name="Shea T."/>
            <person name="Sisk P."/>
            <person name="Sykes S."/>
            <person name="Wortman J."/>
            <person name="Nusbaum C."/>
            <person name="Birren B."/>
        </authorList>
    </citation>
    <scope>NUCLEOTIDE SEQUENCE [LARGE SCALE GENOMIC DNA]</scope>
    <source>
        <strain evidence="3">ACHKN1017</strain>
    </source>
</reference>
<keyword evidence="3" id="KW-1185">Reference proteome</keyword>
<feature type="region of interest" description="Disordered" evidence="1">
    <location>
        <begin position="109"/>
        <end position="294"/>
    </location>
</feature>
<reference evidence="2" key="2">
    <citation type="submission" date="2020-05" db="UniProtKB">
        <authorList>
            <consortium name="EnsemblMetazoa"/>
        </authorList>
    </citation>
    <scope>IDENTIFICATION</scope>
    <source>
        <strain evidence="2">ACHKN1017</strain>
    </source>
</reference>
<name>A0A182K376_9DIPT</name>
<feature type="compositionally biased region" description="Low complexity" evidence="1">
    <location>
        <begin position="207"/>
        <end position="230"/>
    </location>
</feature>
<feature type="compositionally biased region" description="Low complexity" evidence="1">
    <location>
        <begin position="173"/>
        <end position="188"/>
    </location>
</feature>
<evidence type="ECO:0000256" key="1">
    <source>
        <dbReference type="SAM" id="MobiDB-lite"/>
    </source>
</evidence>
<sequence>MLRSASPYPAALAGGGGGARYGTDYRSSPLGYPGPHPGGYDGYDKYYGSYHHGPSSYPAGYYGNYPSSYRDYGGYTGHYYHQSQSPYARGGGPPMYGATPATAGSYLYPGRHYPGPSSNHHPFASRESYSYHAQREHHQQQQYSSFANYTHLPPYRTNGTHDHPGGKSHHQPTHQQQQQQYPTHQTFTAGSHNDRGLTGNSSVGEGPPSTTNTTTTTTTSAGHPSPSTSSLYSAPNGGYSSPSSDYTLAAATATGPPSSSYGSGESPQHPLAGAGEERDAASSRTPTATPTPSTALLSATGMYAISKLYPHAHTYSILSSSE</sequence>
<organism evidence="2 3">
    <name type="scientific">Anopheles christyi</name>
    <dbReference type="NCBI Taxonomy" id="43041"/>
    <lineage>
        <taxon>Eukaryota</taxon>
        <taxon>Metazoa</taxon>
        <taxon>Ecdysozoa</taxon>
        <taxon>Arthropoda</taxon>
        <taxon>Hexapoda</taxon>
        <taxon>Insecta</taxon>
        <taxon>Pterygota</taxon>
        <taxon>Neoptera</taxon>
        <taxon>Endopterygota</taxon>
        <taxon>Diptera</taxon>
        <taxon>Nematocera</taxon>
        <taxon>Culicoidea</taxon>
        <taxon>Culicidae</taxon>
        <taxon>Anophelinae</taxon>
        <taxon>Anopheles</taxon>
    </lineage>
</organism>